<feature type="region of interest" description="Disordered" evidence="1">
    <location>
        <begin position="118"/>
        <end position="141"/>
    </location>
</feature>
<dbReference type="AlphaFoldDB" id="A0A7Y3T6A4"/>
<evidence type="ECO:0000256" key="1">
    <source>
        <dbReference type="SAM" id="MobiDB-lite"/>
    </source>
</evidence>
<dbReference type="EMBL" id="PKQI01000002">
    <property type="protein sequence ID" value="NNV21738.1"/>
    <property type="molecule type" value="Genomic_DNA"/>
</dbReference>
<feature type="region of interest" description="Disordered" evidence="1">
    <location>
        <begin position="1"/>
        <end position="32"/>
    </location>
</feature>
<comment type="caution">
    <text evidence="2">The sequence shown here is derived from an EMBL/GenBank/DDBJ whole genome shotgun (WGS) entry which is preliminary data.</text>
</comment>
<reference evidence="2 3" key="1">
    <citation type="submission" date="2018-11" db="EMBL/GenBank/DDBJ databases">
        <title>Genome sequencing and analysis.</title>
        <authorList>
            <person name="Huang Y.-T."/>
        </authorList>
    </citation>
    <scope>NUCLEOTIDE SEQUENCE [LARGE SCALE GENOMIC DNA]</scope>
    <source>
        <strain evidence="2 3">SHIN</strain>
    </source>
</reference>
<organism evidence="2 3">
    <name type="scientific">Brucella pseudogrignonensis</name>
    <dbReference type="NCBI Taxonomy" id="419475"/>
    <lineage>
        <taxon>Bacteria</taxon>
        <taxon>Pseudomonadati</taxon>
        <taxon>Pseudomonadota</taxon>
        <taxon>Alphaproteobacteria</taxon>
        <taxon>Hyphomicrobiales</taxon>
        <taxon>Brucellaceae</taxon>
        <taxon>Brucella/Ochrobactrum group</taxon>
        <taxon>Brucella</taxon>
    </lineage>
</organism>
<feature type="compositionally biased region" description="Polar residues" evidence="1">
    <location>
        <begin position="9"/>
        <end position="19"/>
    </location>
</feature>
<evidence type="ECO:0000313" key="2">
    <source>
        <dbReference type="EMBL" id="NNV21738.1"/>
    </source>
</evidence>
<evidence type="ECO:0000313" key="3">
    <source>
        <dbReference type="Proteomes" id="UP000526233"/>
    </source>
</evidence>
<feature type="region of interest" description="Disordered" evidence="1">
    <location>
        <begin position="66"/>
        <end position="100"/>
    </location>
</feature>
<accession>A0A7Y3T6A4</accession>
<protein>
    <submittedName>
        <fullName evidence="2">Uncharacterized protein</fullName>
    </submittedName>
</protein>
<dbReference type="RefSeq" id="WP_171380020.1">
    <property type="nucleotide sequence ID" value="NZ_PKQI01000002.1"/>
</dbReference>
<feature type="compositionally biased region" description="Basic and acidic residues" evidence="1">
    <location>
        <begin position="120"/>
        <end position="129"/>
    </location>
</feature>
<name>A0A7Y3T6A4_9HYPH</name>
<sequence>MNEKELDNVDTTSSKSNSGGILDPNSRVRGSMKNWQLDRADEQHERIAAKSAAEARERYRLKKEAEGKTVRPYKKHGLAPFQFGETHETHRKRTRKERGWSYRGVTAETVRQWTDLSRMSNEEKAEHIRAGNRKRKKKYEENRKLAPVATLDPEIEKALEDFEY</sequence>
<proteinExistence type="predicted"/>
<dbReference type="Proteomes" id="UP000526233">
    <property type="component" value="Unassembled WGS sequence"/>
</dbReference>
<gene>
    <name evidence="2" type="ORF">EHE22_15050</name>
</gene>